<sequence>MNRTGVINGLVKKYNYTSYLEIGVKNPKNNFDVILIEDKDGVDPEWRRPPVSGNKFVMTSDDFFNQIGKDKRYDLVFIDGLHHFEQIDKDIVNSLKHLNDNGTVVIHDCNPTIVSMQSRPRIAGRWTGDGWKSVFKLRYFRNDLSIFVVNVDFGCGVIRRGKQELYKTDVDIEECLKWKYFNRNRKEILNLIGVEEYKKWIEN</sequence>
<dbReference type="Gene3D" id="3.40.50.150">
    <property type="entry name" value="Vaccinia Virus protein VP39"/>
    <property type="match status" value="1"/>
</dbReference>
<dbReference type="Pfam" id="PF13578">
    <property type="entry name" value="Methyltransf_24"/>
    <property type="match status" value="1"/>
</dbReference>
<protein>
    <recommendedName>
        <fullName evidence="2">Class I SAM-dependent methyltransferase</fullName>
    </recommendedName>
</protein>
<reference evidence="1" key="1">
    <citation type="journal article" date="2015" name="Nature">
        <title>Complex archaea that bridge the gap between prokaryotes and eukaryotes.</title>
        <authorList>
            <person name="Spang A."/>
            <person name="Saw J.H."/>
            <person name="Jorgensen S.L."/>
            <person name="Zaremba-Niedzwiedzka K."/>
            <person name="Martijn J."/>
            <person name="Lind A.E."/>
            <person name="van Eijk R."/>
            <person name="Schleper C."/>
            <person name="Guy L."/>
            <person name="Ettema T.J."/>
        </authorList>
    </citation>
    <scope>NUCLEOTIDE SEQUENCE</scope>
</reference>
<dbReference type="AlphaFoldDB" id="A0A0F9V3X5"/>
<accession>A0A0F9V3X5</accession>
<evidence type="ECO:0000313" key="1">
    <source>
        <dbReference type="EMBL" id="KKN60593.1"/>
    </source>
</evidence>
<dbReference type="SUPFAM" id="SSF53335">
    <property type="entry name" value="S-adenosyl-L-methionine-dependent methyltransferases"/>
    <property type="match status" value="1"/>
</dbReference>
<gene>
    <name evidence="1" type="ORF">LCGC14_0530330</name>
</gene>
<organism evidence="1">
    <name type="scientific">marine sediment metagenome</name>
    <dbReference type="NCBI Taxonomy" id="412755"/>
    <lineage>
        <taxon>unclassified sequences</taxon>
        <taxon>metagenomes</taxon>
        <taxon>ecological metagenomes</taxon>
    </lineage>
</organism>
<evidence type="ECO:0008006" key="2">
    <source>
        <dbReference type="Google" id="ProtNLM"/>
    </source>
</evidence>
<name>A0A0F9V3X5_9ZZZZ</name>
<comment type="caution">
    <text evidence="1">The sequence shown here is derived from an EMBL/GenBank/DDBJ whole genome shotgun (WGS) entry which is preliminary data.</text>
</comment>
<dbReference type="EMBL" id="LAZR01000690">
    <property type="protein sequence ID" value="KKN60593.1"/>
    <property type="molecule type" value="Genomic_DNA"/>
</dbReference>
<dbReference type="InterPro" id="IPR029063">
    <property type="entry name" value="SAM-dependent_MTases_sf"/>
</dbReference>
<proteinExistence type="predicted"/>